<dbReference type="EMBL" id="BMNH01000002">
    <property type="protein sequence ID" value="GGO64108.1"/>
    <property type="molecule type" value="Genomic_DNA"/>
</dbReference>
<dbReference type="PROSITE" id="PS51257">
    <property type="entry name" value="PROKAR_LIPOPROTEIN"/>
    <property type="match status" value="1"/>
</dbReference>
<accession>A0A918DGQ0</accession>
<dbReference type="AlphaFoldDB" id="A0A918DGQ0"/>
<proteinExistence type="predicted"/>
<name>A0A918DGQ0_9ACTN</name>
<comment type="caution">
    <text evidence="2">The sequence shown here is derived from an EMBL/GenBank/DDBJ whole genome shotgun (WGS) entry which is preliminary data.</text>
</comment>
<protein>
    <submittedName>
        <fullName evidence="2">Uncharacterized protein</fullName>
    </submittedName>
</protein>
<keyword evidence="3" id="KW-1185">Reference proteome</keyword>
<organism evidence="2 3">
    <name type="scientific">Nonomuraea cavernae</name>
    <dbReference type="NCBI Taxonomy" id="2045107"/>
    <lineage>
        <taxon>Bacteria</taxon>
        <taxon>Bacillati</taxon>
        <taxon>Actinomycetota</taxon>
        <taxon>Actinomycetes</taxon>
        <taxon>Streptosporangiales</taxon>
        <taxon>Streptosporangiaceae</taxon>
        <taxon>Nonomuraea</taxon>
    </lineage>
</organism>
<feature type="region of interest" description="Disordered" evidence="1">
    <location>
        <begin position="29"/>
        <end position="75"/>
    </location>
</feature>
<sequence length="399" mass="42937">MGQSKITEMKRVAVCVIMSLVAACGANGELSGSGTPSRSAAAPHEPPSARPSLGEQLGRDGTTKTPVPAQTSRSAGRWKVVYRQKGDDREQVFQSVMFTDVAAVGEDRAWAVGERAYSTAGHEPLLAEWDGRRWRKVMDALPKEVRMCHLTRVDASDPGNVWVIAHDPEGGEDGLLHFDGQRWSHTPGMRQEEVLALPGGRAWTFGRKARYFDGSRWTDHPIPINVQAAQALSPESIWAVGEVSTPCGRGTCGVPAAAYFDGRSWRRTPLSVAESAVSFDTTLKAVLAVDGDKVWAAGGFTTPDGAFRPVLYQWNGGSWQAVNVSGGQITGLARDSRGALWAATTRWTPEGPDGYRLLTRGDGPWRSVRPPGPITAVTQTAGGTLLWGVGGDTIVRYMT</sequence>
<evidence type="ECO:0000256" key="1">
    <source>
        <dbReference type="SAM" id="MobiDB-lite"/>
    </source>
</evidence>
<reference evidence="2" key="2">
    <citation type="submission" date="2020-09" db="EMBL/GenBank/DDBJ databases">
        <authorList>
            <person name="Sun Q."/>
            <person name="Zhou Y."/>
        </authorList>
    </citation>
    <scope>NUCLEOTIDE SEQUENCE</scope>
    <source>
        <strain evidence="2">CGMCC 4.7368</strain>
    </source>
</reference>
<gene>
    <name evidence="2" type="ORF">GCM10012289_12760</name>
</gene>
<evidence type="ECO:0000313" key="2">
    <source>
        <dbReference type="EMBL" id="GGO64108.1"/>
    </source>
</evidence>
<dbReference type="Proteomes" id="UP000646523">
    <property type="component" value="Unassembled WGS sequence"/>
</dbReference>
<evidence type="ECO:0000313" key="3">
    <source>
        <dbReference type="Proteomes" id="UP000646523"/>
    </source>
</evidence>
<reference evidence="2" key="1">
    <citation type="journal article" date="2014" name="Int. J. Syst. Evol. Microbiol.">
        <title>Complete genome sequence of Corynebacterium casei LMG S-19264T (=DSM 44701T), isolated from a smear-ripened cheese.</title>
        <authorList>
            <consortium name="US DOE Joint Genome Institute (JGI-PGF)"/>
            <person name="Walter F."/>
            <person name="Albersmeier A."/>
            <person name="Kalinowski J."/>
            <person name="Ruckert C."/>
        </authorList>
    </citation>
    <scope>NUCLEOTIDE SEQUENCE</scope>
    <source>
        <strain evidence="2">CGMCC 4.7368</strain>
    </source>
</reference>
<feature type="compositionally biased region" description="Polar residues" evidence="1">
    <location>
        <begin position="63"/>
        <end position="74"/>
    </location>
</feature>